<reference evidence="1" key="1">
    <citation type="submission" date="2019-02" db="EMBL/GenBank/DDBJ databases">
        <authorList>
            <person name="Gruber-Vodicka R. H."/>
            <person name="Seah K. B. B."/>
        </authorList>
    </citation>
    <scope>NUCLEOTIDE SEQUENCE</scope>
    <source>
        <strain evidence="2">BECK_BZ123</strain>
        <strain evidence="1">BECK_BZ125</strain>
        <strain evidence="3">BECK_BZ126</strain>
    </source>
</reference>
<name>A0A450YPC3_9GAMM</name>
<dbReference type="Gene3D" id="3.40.1260.10">
    <property type="entry name" value="DsrEFH-like"/>
    <property type="match status" value="1"/>
</dbReference>
<organism evidence="1">
    <name type="scientific">Candidatus Kentrum sp. TC</name>
    <dbReference type="NCBI Taxonomy" id="2126339"/>
    <lineage>
        <taxon>Bacteria</taxon>
        <taxon>Pseudomonadati</taxon>
        <taxon>Pseudomonadota</taxon>
        <taxon>Gammaproteobacteria</taxon>
        <taxon>Candidatus Kentrum</taxon>
    </lineage>
</organism>
<dbReference type="EMBL" id="CAADFS010000027">
    <property type="protein sequence ID" value="VFK46041.1"/>
    <property type="molecule type" value="Genomic_DNA"/>
</dbReference>
<dbReference type="InterPro" id="IPR027396">
    <property type="entry name" value="DsrEFH-like"/>
</dbReference>
<evidence type="ECO:0000313" key="3">
    <source>
        <dbReference type="EMBL" id="VFK57416.1"/>
    </source>
</evidence>
<dbReference type="SUPFAM" id="SSF75169">
    <property type="entry name" value="DsrEFH-like"/>
    <property type="match status" value="1"/>
</dbReference>
<sequence length="108" mass="11933">MLLQVSEDNAQRLNLAPNNARNAQSAFEAENIEIVVFGPGIDTLIHFAPDHIADKVEKAGSTGVRTVARENSPRVFELFAEELSEVGYVESGLAELVEKNRGWNYIHP</sequence>
<dbReference type="AlphaFoldDB" id="A0A450YPC3"/>
<evidence type="ECO:0000313" key="2">
    <source>
        <dbReference type="EMBL" id="VFK46041.1"/>
    </source>
</evidence>
<gene>
    <name evidence="2" type="ORF">BECKTC1821D_GA0114238_102740</name>
    <name evidence="1" type="ORF">BECKTC1821E_GA0114239_102531</name>
    <name evidence="3" type="ORF">BECKTC1821F_GA0114240_101739</name>
</gene>
<dbReference type="EMBL" id="CAADFW010000017">
    <property type="protein sequence ID" value="VFK57416.1"/>
    <property type="molecule type" value="Genomic_DNA"/>
</dbReference>
<accession>A0A450YPC3</accession>
<protein>
    <submittedName>
        <fullName evidence="1">Intracellular sulfur oxidation protein, DsrE/DsrF family</fullName>
    </submittedName>
</protein>
<proteinExistence type="predicted"/>
<evidence type="ECO:0000313" key="1">
    <source>
        <dbReference type="EMBL" id="VFK43411.1"/>
    </source>
</evidence>
<dbReference type="EMBL" id="CAADFT010000025">
    <property type="protein sequence ID" value="VFK43411.1"/>
    <property type="molecule type" value="Genomic_DNA"/>
</dbReference>